<reference evidence="3 4" key="1">
    <citation type="submission" date="2016-09" db="EMBL/GenBank/DDBJ databases">
        <title>Aspergillus awamori IFM 58123T.</title>
        <authorList>
            <person name="Kusuya Y."/>
            <person name="Shimizu M."/>
            <person name="Takahashi H."/>
            <person name="Yaguchi T."/>
        </authorList>
    </citation>
    <scope>NUCLEOTIDE SEQUENCE [LARGE SCALE GENOMIC DNA]</scope>
    <source>
        <strain evidence="3 4">IFM 58123</strain>
    </source>
</reference>
<evidence type="ECO:0000313" key="2">
    <source>
        <dbReference type="EMBL" id="GCB20099.1"/>
    </source>
</evidence>
<organism evidence="3 4">
    <name type="scientific">Aspergillus awamori</name>
    <name type="common">Black koji mold</name>
    <dbReference type="NCBI Taxonomy" id="105351"/>
    <lineage>
        <taxon>Eukaryota</taxon>
        <taxon>Fungi</taxon>
        <taxon>Dikarya</taxon>
        <taxon>Ascomycota</taxon>
        <taxon>Pezizomycotina</taxon>
        <taxon>Eurotiomycetes</taxon>
        <taxon>Eurotiomycetidae</taxon>
        <taxon>Eurotiales</taxon>
        <taxon>Aspergillaceae</taxon>
        <taxon>Aspergillus</taxon>
    </lineage>
</organism>
<evidence type="ECO:0000313" key="4">
    <source>
        <dbReference type="Proteomes" id="UP000286921"/>
    </source>
</evidence>
<dbReference type="AlphaFoldDB" id="A0A401L235"/>
<evidence type="ECO:0000313" key="3">
    <source>
        <dbReference type="EMBL" id="GCB25578.1"/>
    </source>
</evidence>
<comment type="caution">
    <text evidence="3">The sequence shown here is derived from an EMBL/GenBank/DDBJ whole genome shotgun (WGS) entry which is preliminary data.</text>
</comment>
<dbReference type="EMBL" id="BDHI01000021">
    <property type="protein sequence ID" value="GCB25578.1"/>
    <property type="molecule type" value="Genomic_DNA"/>
</dbReference>
<dbReference type="EMBL" id="BDHI01000005">
    <property type="protein sequence ID" value="GCB20099.1"/>
    <property type="molecule type" value="Genomic_DNA"/>
</dbReference>
<feature type="region of interest" description="Disordered" evidence="1">
    <location>
        <begin position="214"/>
        <end position="244"/>
    </location>
</feature>
<evidence type="ECO:0000256" key="1">
    <source>
        <dbReference type="SAM" id="MobiDB-lite"/>
    </source>
</evidence>
<name>A0A401L235_ASPAW</name>
<gene>
    <name evidence="2" type="ORF">AAWM_02984</name>
    <name evidence="3" type="ORF">AAWM_08463</name>
</gene>
<protein>
    <submittedName>
        <fullName evidence="3">Uncharacterized protein</fullName>
    </submittedName>
</protein>
<accession>A0A401L235</accession>
<feature type="region of interest" description="Disordered" evidence="1">
    <location>
        <begin position="138"/>
        <end position="160"/>
    </location>
</feature>
<proteinExistence type="predicted"/>
<keyword evidence="4" id="KW-1185">Reference proteome</keyword>
<dbReference type="Proteomes" id="UP000286921">
    <property type="component" value="Unassembled WGS sequence"/>
</dbReference>
<sequence>MLMFTPAICVYQSGPLPLSRRIRVFVVIRRNLPLNCESKNLPDVGRKFLLIGFRGADFRHPLRCHPPLPSDRLRRLTGSGLRLRFTRVHLNYGPNTQTCYFLKHVGEGHGLIVCLIVVRSALGDDHGTHPDAMDMAVEHKQSGEPEERNDDTVSSTSMSKWETISALPKPIEGRYNLTSTPRKLARNVGESVPVRPEPGGGCVKDESVIQLVDGVGGHDQDVASPRSYVMNTVKQSRHSGPVGG</sequence>